<dbReference type="InterPro" id="IPR013087">
    <property type="entry name" value="Znf_C2H2_type"/>
</dbReference>
<keyword evidence="2" id="KW-0677">Repeat</keyword>
<dbReference type="Gene3D" id="3.30.160.60">
    <property type="entry name" value="Classic Zinc Finger"/>
    <property type="match status" value="3"/>
</dbReference>
<keyword evidence="3 6" id="KW-0863">Zinc-finger</keyword>
<sequence>MAAACSIGEGGEKVTEENEPVKVERAPVNKEQLEAHIVAQAITELQEIQAPTSQVIESEPLSKLLSSLSGAGESCMVEGELTESAQHVIYYIEDGSGDISRSDGKVLVDSSVQANDYEIERRSGPSKSTMVQSTADTEEYSYDHSETSHTLDTLIEEKYQLALKLAREKAQLKNIPQSKSVDGMRLETDDSFDGERGQNVTDDGMEGQPEGETASQPDKEVSSQDNMAEATMIRRGRGRPRGQDWGTDFPCPDCGKVFKVKGNLRIHLKTHLDLKLFSCSQEGCEKTYSTNEGLKRHLLTHQEHRTLHFDEKMHQCPSCERRFRHVSSFRREKPYQCSKCIARFSDVSSKNRHEKEHENNKRFTCNLCNDTFKRTGQLRSHINNKHHAIVGGGVPIKVDRNPTTGETVLRLENGSDIAREIYSGDQQQRIVSLIKSLQTKTGSNTQTFVDGDNIFEITQPGNQSASGQVTDISQLGKEEDSTNLEGDVPIELQGVEIPAGENGPTYIAIMNDTDSDSNKLTLVPNMNYHVIYETDEAGGERQLLVPFMEDGTPVNETAEASRAIAMEPVPETDEEVTHPVVENDGNMINHEERMECDTVVTAEDTTKQSDNVQGLVDSYKDNTVHSVAMTELENSFINADSHPEMCVDDTSSQPEEAGDVKSNNQADLTEGPGLEFINNPDFANQEYYDWLTNFTEWCKLVSMPLDTSLFQKISQVHKTVSDVMASPSGVVAEKQNFIVLMTITKELSSIVNEHLLCVMQSLDEKADTV</sequence>
<keyword evidence="5" id="KW-0539">Nucleus</keyword>
<evidence type="ECO:0000256" key="2">
    <source>
        <dbReference type="ARBA" id="ARBA00022737"/>
    </source>
</evidence>
<evidence type="ECO:0000256" key="5">
    <source>
        <dbReference type="ARBA" id="ARBA00023242"/>
    </source>
</evidence>
<dbReference type="SMART" id="SM00355">
    <property type="entry name" value="ZnF_C2H2"/>
    <property type="match status" value="4"/>
</dbReference>
<evidence type="ECO:0000256" key="3">
    <source>
        <dbReference type="ARBA" id="ARBA00022771"/>
    </source>
</evidence>
<dbReference type="EMBL" id="CP111023">
    <property type="protein sequence ID" value="WAR21452.1"/>
    <property type="molecule type" value="Genomic_DNA"/>
</dbReference>
<evidence type="ECO:0000256" key="1">
    <source>
        <dbReference type="ARBA" id="ARBA00022723"/>
    </source>
</evidence>
<name>A0ABY7FIR0_MYAAR</name>
<evidence type="ECO:0000313" key="9">
    <source>
        <dbReference type="EMBL" id="WAR21452.1"/>
    </source>
</evidence>
<feature type="domain" description="C2H2-type" evidence="8">
    <location>
        <begin position="363"/>
        <end position="386"/>
    </location>
</feature>
<protein>
    <submittedName>
        <fullName evidence="9">ZN143-like protein</fullName>
    </submittedName>
</protein>
<feature type="region of interest" description="Disordered" evidence="7">
    <location>
        <begin position="1"/>
        <end position="22"/>
    </location>
</feature>
<feature type="domain" description="C2H2-type" evidence="8">
    <location>
        <begin position="249"/>
        <end position="276"/>
    </location>
</feature>
<feature type="domain" description="C2H2-type" evidence="8">
    <location>
        <begin position="277"/>
        <end position="306"/>
    </location>
</feature>
<feature type="domain" description="C2H2-type" evidence="8">
    <location>
        <begin position="335"/>
        <end position="362"/>
    </location>
</feature>
<keyword evidence="1" id="KW-0479">Metal-binding</keyword>
<feature type="compositionally biased region" description="Basic and acidic residues" evidence="7">
    <location>
        <begin position="10"/>
        <end position="22"/>
    </location>
</feature>
<keyword evidence="4" id="KW-0862">Zinc</keyword>
<organism evidence="9 10">
    <name type="scientific">Mya arenaria</name>
    <name type="common">Soft-shell clam</name>
    <dbReference type="NCBI Taxonomy" id="6604"/>
    <lineage>
        <taxon>Eukaryota</taxon>
        <taxon>Metazoa</taxon>
        <taxon>Spiralia</taxon>
        <taxon>Lophotrochozoa</taxon>
        <taxon>Mollusca</taxon>
        <taxon>Bivalvia</taxon>
        <taxon>Autobranchia</taxon>
        <taxon>Heteroconchia</taxon>
        <taxon>Euheterodonta</taxon>
        <taxon>Imparidentia</taxon>
        <taxon>Neoheterodontei</taxon>
        <taxon>Myida</taxon>
        <taxon>Myoidea</taxon>
        <taxon>Myidae</taxon>
        <taxon>Mya</taxon>
    </lineage>
</organism>
<dbReference type="InterPro" id="IPR036236">
    <property type="entry name" value="Znf_C2H2_sf"/>
</dbReference>
<feature type="region of interest" description="Disordered" evidence="7">
    <location>
        <begin position="176"/>
        <end position="226"/>
    </location>
</feature>
<accession>A0ABY7FIR0</accession>
<gene>
    <name evidence="9" type="ORF">MAR_015426</name>
</gene>
<evidence type="ECO:0000256" key="7">
    <source>
        <dbReference type="SAM" id="MobiDB-lite"/>
    </source>
</evidence>
<evidence type="ECO:0000313" key="10">
    <source>
        <dbReference type="Proteomes" id="UP001164746"/>
    </source>
</evidence>
<dbReference type="SUPFAM" id="SSF57667">
    <property type="entry name" value="beta-beta-alpha zinc fingers"/>
    <property type="match status" value="2"/>
</dbReference>
<dbReference type="PANTHER" id="PTHR24393">
    <property type="entry name" value="ZINC FINGER PROTEIN"/>
    <property type="match status" value="1"/>
</dbReference>
<feature type="compositionally biased region" description="Polar residues" evidence="7">
    <location>
        <begin position="125"/>
        <end position="135"/>
    </location>
</feature>
<evidence type="ECO:0000256" key="6">
    <source>
        <dbReference type="PROSITE-ProRule" id="PRU00042"/>
    </source>
</evidence>
<feature type="region of interest" description="Disordered" evidence="7">
    <location>
        <begin position="646"/>
        <end position="671"/>
    </location>
</feature>
<evidence type="ECO:0000256" key="4">
    <source>
        <dbReference type="ARBA" id="ARBA00022833"/>
    </source>
</evidence>
<dbReference type="Proteomes" id="UP001164746">
    <property type="component" value="Chromosome 12"/>
</dbReference>
<evidence type="ECO:0000259" key="8">
    <source>
        <dbReference type="PROSITE" id="PS50157"/>
    </source>
</evidence>
<dbReference type="Pfam" id="PF00096">
    <property type="entry name" value="zf-C2H2"/>
    <property type="match status" value="2"/>
</dbReference>
<feature type="compositionally biased region" description="Basic and acidic residues" evidence="7">
    <location>
        <begin position="182"/>
        <end position="196"/>
    </location>
</feature>
<reference evidence="9" key="1">
    <citation type="submission" date="2022-11" db="EMBL/GenBank/DDBJ databases">
        <title>Centuries of genome instability and evolution in soft-shell clam transmissible cancer (bioRxiv).</title>
        <authorList>
            <person name="Hart S.F.M."/>
            <person name="Yonemitsu M.A."/>
            <person name="Giersch R.M."/>
            <person name="Beal B.F."/>
            <person name="Arriagada G."/>
            <person name="Davis B.W."/>
            <person name="Ostrander E.A."/>
            <person name="Goff S.P."/>
            <person name="Metzger M.J."/>
        </authorList>
    </citation>
    <scope>NUCLEOTIDE SEQUENCE</scope>
    <source>
        <strain evidence="9">MELC-2E11</strain>
        <tissue evidence="9">Siphon/mantle</tissue>
    </source>
</reference>
<dbReference type="PROSITE" id="PS00028">
    <property type="entry name" value="ZINC_FINGER_C2H2_1"/>
    <property type="match status" value="3"/>
</dbReference>
<dbReference type="PROSITE" id="PS50157">
    <property type="entry name" value="ZINC_FINGER_C2H2_2"/>
    <property type="match status" value="4"/>
</dbReference>
<dbReference type="PANTHER" id="PTHR24393:SF34">
    <property type="entry name" value="PR_SET DOMAIN 13"/>
    <property type="match status" value="1"/>
</dbReference>
<feature type="region of interest" description="Disordered" evidence="7">
    <location>
        <begin position="121"/>
        <end position="145"/>
    </location>
</feature>
<keyword evidence="10" id="KW-1185">Reference proteome</keyword>
<proteinExistence type="predicted"/>